<dbReference type="Gene3D" id="3.40.50.300">
    <property type="entry name" value="P-loop containing nucleotide triphosphate hydrolases"/>
    <property type="match status" value="1"/>
</dbReference>
<keyword evidence="2" id="KW-1185">Reference proteome</keyword>
<accession>A0ABV2FD36</accession>
<keyword evidence="1" id="KW-0808">Transferase</keyword>
<gene>
    <name evidence="1" type="ORF">ABID47_006339</name>
</gene>
<dbReference type="Proteomes" id="UP001549098">
    <property type="component" value="Unassembled WGS sequence"/>
</dbReference>
<dbReference type="InterPro" id="IPR027417">
    <property type="entry name" value="P-loop_NTPase"/>
</dbReference>
<protein>
    <submittedName>
        <fullName evidence="1">Kinase</fullName>
    </submittedName>
</protein>
<dbReference type="Pfam" id="PF13671">
    <property type="entry name" value="AAA_33"/>
    <property type="match status" value="1"/>
</dbReference>
<proteinExistence type="predicted"/>
<dbReference type="GO" id="GO:0016301">
    <property type="term" value="F:kinase activity"/>
    <property type="evidence" value="ECO:0007669"/>
    <property type="project" value="UniProtKB-KW"/>
</dbReference>
<dbReference type="RefSeq" id="WP_354502893.1">
    <property type="nucleotide sequence ID" value="NZ_JBEPLV010000009.1"/>
</dbReference>
<sequence length="186" mass="21775">MTETLNFEEWLDRDREGDRDRDSALVVLMCGIAGSGKTTFSQRLEEQGFIRLSIDEEVWNTHGRYGIDYPVEKYRDYLDVAHASLRKKLVTLVQNKKQVVVDSSFWSRSARDDYKRLIEHSGGEWKLIYLKVHPDELRKRLKIRSQRFDANAAFPITEETLNNFLNSFEEPQGEGEIVVENECEQQ</sequence>
<evidence type="ECO:0000313" key="1">
    <source>
        <dbReference type="EMBL" id="MET3549678.1"/>
    </source>
</evidence>
<dbReference type="EMBL" id="JBEPLV010000009">
    <property type="protein sequence ID" value="MET3549678.1"/>
    <property type="molecule type" value="Genomic_DNA"/>
</dbReference>
<evidence type="ECO:0000313" key="2">
    <source>
        <dbReference type="Proteomes" id="UP001549098"/>
    </source>
</evidence>
<keyword evidence="1" id="KW-0418">Kinase</keyword>
<dbReference type="SUPFAM" id="SSF52540">
    <property type="entry name" value="P-loop containing nucleoside triphosphate hydrolases"/>
    <property type="match status" value="1"/>
</dbReference>
<organism evidence="1 2">
    <name type="scientific">Paenibacillus favisporus</name>
    <dbReference type="NCBI Taxonomy" id="221028"/>
    <lineage>
        <taxon>Bacteria</taxon>
        <taxon>Bacillati</taxon>
        <taxon>Bacillota</taxon>
        <taxon>Bacilli</taxon>
        <taxon>Bacillales</taxon>
        <taxon>Paenibacillaceae</taxon>
        <taxon>Paenibacillus</taxon>
    </lineage>
</organism>
<name>A0ABV2FD36_9BACL</name>
<comment type="caution">
    <text evidence="1">The sequence shown here is derived from an EMBL/GenBank/DDBJ whole genome shotgun (WGS) entry which is preliminary data.</text>
</comment>
<reference evidence="1 2" key="1">
    <citation type="submission" date="2024-06" db="EMBL/GenBank/DDBJ databases">
        <title>Genomic Encyclopedia of Type Strains, Phase IV (KMG-IV): sequencing the most valuable type-strain genomes for metagenomic binning, comparative biology and taxonomic classification.</title>
        <authorList>
            <person name="Goeker M."/>
        </authorList>
    </citation>
    <scope>NUCLEOTIDE SEQUENCE [LARGE SCALE GENOMIC DNA]</scope>
    <source>
        <strain evidence="1 2">DSM 17253</strain>
    </source>
</reference>